<evidence type="ECO:0000313" key="1">
    <source>
        <dbReference type="EMBL" id="SNR77015.1"/>
    </source>
</evidence>
<protein>
    <recommendedName>
        <fullName evidence="3">Transcriptional regulatory protein, C terminal</fullName>
    </recommendedName>
</protein>
<name>A0A238Z0P4_9RHOB</name>
<gene>
    <name evidence="1" type="ORF">SAMN06265370_12221</name>
</gene>
<organism evidence="1 2">
    <name type="scientific">Puniceibacterium sediminis</name>
    <dbReference type="NCBI Taxonomy" id="1608407"/>
    <lineage>
        <taxon>Bacteria</taxon>
        <taxon>Pseudomonadati</taxon>
        <taxon>Pseudomonadota</taxon>
        <taxon>Alphaproteobacteria</taxon>
        <taxon>Rhodobacterales</taxon>
        <taxon>Paracoccaceae</taxon>
        <taxon>Puniceibacterium</taxon>
    </lineage>
</organism>
<keyword evidence="2" id="KW-1185">Reference proteome</keyword>
<dbReference type="InterPro" id="IPR036388">
    <property type="entry name" value="WH-like_DNA-bd_sf"/>
</dbReference>
<dbReference type="Proteomes" id="UP000198417">
    <property type="component" value="Unassembled WGS sequence"/>
</dbReference>
<dbReference type="EMBL" id="FZNN01000022">
    <property type="protein sequence ID" value="SNR77015.1"/>
    <property type="molecule type" value="Genomic_DNA"/>
</dbReference>
<dbReference type="Gene3D" id="1.25.40.10">
    <property type="entry name" value="Tetratricopeptide repeat domain"/>
    <property type="match status" value="1"/>
</dbReference>
<sequence>MMENPYRLYLAGAFRFECPAGNKIDMLGKKSRAIIGFLGTGIDHERPRAWVLDHLWSDRGERQAAASYRQCIYELRRSLGEGSDILEVASNRLALKPGRIWVDVDDTDYLTTLCANTAELPEFLADLDIRDPEFEHWLRDRRSWLASCMETLRAPPNEQPRQKPIELQKHPMRPIVIRGKVFGDSQKTAAINSVLLDLICKSIDENGRVKIVDEATMSGLRPTDAARAFRVQVNSLENGGGVGVSTTLTRSYDGTVFSNEMRVTQGADLLGQDENGGIDLVNEAVQCALDEIVSYEERLSESQIATALCLSAVRSALDLSGGSLERADRRLETAYEIDPQPVFLAWRAYLRTFQLGENGNICRQSTQDEMQHLISLAEEQQPGNSIILSLSAFIRSMWLLSNEEALGLAVRSTAINPANPVGIAYLGMVQTHLGHFEEGYKLTRRANALTSRGLMKRSIRYVAMRSAACAGHYAEALRIGEGLSRDLPGFVAPKRLMGLLYMKDGRPDLAELVAEDMRQVESDYSLDKMQDFFRASPLLYRCELGEPT</sequence>
<dbReference type="SUPFAM" id="SSF48452">
    <property type="entry name" value="TPR-like"/>
    <property type="match status" value="1"/>
</dbReference>
<dbReference type="OrthoDB" id="9807521at2"/>
<dbReference type="Gene3D" id="1.10.10.10">
    <property type="entry name" value="Winged helix-like DNA-binding domain superfamily/Winged helix DNA-binding domain"/>
    <property type="match status" value="1"/>
</dbReference>
<dbReference type="RefSeq" id="WP_089273168.1">
    <property type="nucleotide sequence ID" value="NZ_FZNN01000022.1"/>
</dbReference>
<reference evidence="1 2" key="1">
    <citation type="submission" date="2017-06" db="EMBL/GenBank/DDBJ databases">
        <authorList>
            <person name="Kim H.J."/>
            <person name="Triplett B.A."/>
        </authorList>
    </citation>
    <scope>NUCLEOTIDE SEQUENCE [LARGE SCALE GENOMIC DNA]</scope>
    <source>
        <strain evidence="1 2">DSM 29052</strain>
    </source>
</reference>
<evidence type="ECO:0008006" key="3">
    <source>
        <dbReference type="Google" id="ProtNLM"/>
    </source>
</evidence>
<dbReference type="AlphaFoldDB" id="A0A238Z0P4"/>
<proteinExistence type="predicted"/>
<evidence type="ECO:0000313" key="2">
    <source>
        <dbReference type="Proteomes" id="UP000198417"/>
    </source>
</evidence>
<dbReference type="InterPro" id="IPR011990">
    <property type="entry name" value="TPR-like_helical_dom_sf"/>
</dbReference>
<accession>A0A238Z0P4</accession>